<dbReference type="Proteomes" id="UP001597483">
    <property type="component" value="Unassembled WGS sequence"/>
</dbReference>
<keyword evidence="1" id="KW-0547">Nucleotide-binding</keyword>
<gene>
    <name evidence="4" type="ORF">ACFSVL_15940</name>
</gene>
<evidence type="ECO:0000259" key="3">
    <source>
        <dbReference type="PROSITE" id="PS50893"/>
    </source>
</evidence>
<dbReference type="InterPro" id="IPR003439">
    <property type="entry name" value="ABC_transporter-like_ATP-bd"/>
</dbReference>
<dbReference type="Gene3D" id="3.40.50.300">
    <property type="entry name" value="P-loop containing nucleotide triphosphate hydrolases"/>
    <property type="match status" value="1"/>
</dbReference>
<organism evidence="4 5">
    <name type="scientific">Amycolatopsis silviterrae</name>
    <dbReference type="NCBI Taxonomy" id="1656914"/>
    <lineage>
        <taxon>Bacteria</taxon>
        <taxon>Bacillati</taxon>
        <taxon>Actinomycetota</taxon>
        <taxon>Actinomycetes</taxon>
        <taxon>Pseudonocardiales</taxon>
        <taxon>Pseudonocardiaceae</taxon>
        <taxon>Amycolatopsis</taxon>
    </lineage>
</organism>
<keyword evidence="5" id="KW-1185">Reference proteome</keyword>
<protein>
    <submittedName>
        <fullName evidence="4">ABC transporter ATP-binding protein</fullName>
    </submittedName>
</protein>
<dbReference type="PANTHER" id="PTHR24220">
    <property type="entry name" value="IMPORT ATP-BINDING PROTEIN"/>
    <property type="match status" value="1"/>
</dbReference>
<keyword evidence="2 4" id="KW-0067">ATP-binding</keyword>
<evidence type="ECO:0000313" key="4">
    <source>
        <dbReference type="EMBL" id="MFD2468881.1"/>
    </source>
</evidence>
<dbReference type="GO" id="GO:0005524">
    <property type="term" value="F:ATP binding"/>
    <property type="evidence" value="ECO:0007669"/>
    <property type="project" value="UniProtKB-KW"/>
</dbReference>
<dbReference type="EMBL" id="JBHUKS010000011">
    <property type="protein sequence ID" value="MFD2468881.1"/>
    <property type="molecule type" value="Genomic_DNA"/>
</dbReference>
<evidence type="ECO:0000256" key="1">
    <source>
        <dbReference type="ARBA" id="ARBA00022741"/>
    </source>
</evidence>
<comment type="caution">
    <text evidence="4">The sequence shown here is derived from an EMBL/GenBank/DDBJ whole genome shotgun (WGS) entry which is preliminary data.</text>
</comment>
<evidence type="ECO:0000313" key="5">
    <source>
        <dbReference type="Proteomes" id="UP001597483"/>
    </source>
</evidence>
<dbReference type="InterPro" id="IPR015854">
    <property type="entry name" value="ABC_transpr_LolD-like"/>
</dbReference>
<dbReference type="InterPro" id="IPR003593">
    <property type="entry name" value="AAA+_ATPase"/>
</dbReference>
<dbReference type="SMART" id="SM00382">
    <property type="entry name" value="AAA"/>
    <property type="match status" value="1"/>
</dbReference>
<dbReference type="PANTHER" id="PTHR24220:SF685">
    <property type="entry name" value="ABC TRANSPORTER RELATED"/>
    <property type="match status" value="1"/>
</dbReference>
<dbReference type="Pfam" id="PF00005">
    <property type="entry name" value="ABC_tran"/>
    <property type="match status" value="1"/>
</dbReference>
<sequence>MLSARSLTVGHGRTALLRDVDLDLRPGEIVGLTGASGCGKTTLARCLAGLAPPLNGEVLLDGLPRPKRPDGRVTMLFQSPRRACDPRLTLRRSIEICATGPEIDWDAWCAKADLPVGLLDRLPQQVSDGQLQRAAMVRALVGEPGYLLCDEMTSALDPATTAAVVATVRGAADDGAGVLFVSHDLPLVRAFCDRVLEIRDAGVKPLGTPSTRKVVSS</sequence>
<name>A0ABW5H6P4_9PSEU</name>
<dbReference type="RefSeq" id="WP_378304821.1">
    <property type="nucleotide sequence ID" value="NZ_JBHUKS010000011.1"/>
</dbReference>
<dbReference type="SUPFAM" id="SSF52540">
    <property type="entry name" value="P-loop containing nucleoside triphosphate hydrolases"/>
    <property type="match status" value="1"/>
</dbReference>
<dbReference type="PROSITE" id="PS50893">
    <property type="entry name" value="ABC_TRANSPORTER_2"/>
    <property type="match status" value="1"/>
</dbReference>
<reference evidence="5" key="1">
    <citation type="journal article" date="2019" name="Int. J. Syst. Evol. Microbiol.">
        <title>The Global Catalogue of Microorganisms (GCM) 10K type strain sequencing project: providing services to taxonomists for standard genome sequencing and annotation.</title>
        <authorList>
            <consortium name="The Broad Institute Genomics Platform"/>
            <consortium name="The Broad Institute Genome Sequencing Center for Infectious Disease"/>
            <person name="Wu L."/>
            <person name="Ma J."/>
        </authorList>
    </citation>
    <scope>NUCLEOTIDE SEQUENCE [LARGE SCALE GENOMIC DNA]</scope>
    <source>
        <strain evidence="5">CGMCC 4.7641</strain>
    </source>
</reference>
<dbReference type="InterPro" id="IPR027417">
    <property type="entry name" value="P-loop_NTPase"/>
</dbReference>
<evidence type="ECO:0000256" key="2">
    <source>
        <dbReference type="ARBA" id="ARBA00022840"/>
    </source>
</evidence>
<feature type="domain" description="ABC transporter" evidence="3">
    <location>
        <begin position="2"/>
        <end position="217"/>
    </location>
</feature>
<accession>A0ABW5H6P4</accession>
<proteinExistence type="predicted"/>